<sequence>RKLMTILFSDIRGFSDITDALESEEITLLLNNYLSEMIKLIHRHEGTLDKIIGDGIMVFFGDPVSIPDHAQRAVLLAIDMQKKTDQLKDEWLSYGHDLNIGIGINTGYMTVGNIGSEFHRDYTVIGNQVNVAARLESKAKPGEILISQRTYSRAKDVATI</sequence>
<dbReference type="GO" id="GO:0035556">
    <property type="term" value="P:intracellular signal transduction"/>
    <property type="evidence" value="ECO:0007669"/>
    <property type="project" value="InterPro"/>
</dbReference>
<reference evidence="2" key="1">
    <citation type="journal article" date="2014" name="Front. Microbiol.">
        <title>High frequency of phylogenetically diverse reductive dehalogenase-homologous genes in deep subseafloor sedimentary metagenomes.</title>
        <authorList>
            <person name="Kawai M."/>
            <person name="Futagami T."/>
            <person name="Toyoda A."/>
            <person name="Takaki Y."/>
            <person name="Nishi S."/>
            <person name="Hori S."/>
            <person name="Arai W."/>
            <person name="Tsubouchi T."/>
            <person name="Morono Y."/>
            <person name="Uchiyama I."/>
            <person name="Ito T."/>
            <person name="Fujiyama A."/>
            <person name="Inagaki F."/>
            <person name="Takami H."/>
        </authorList>
    </citation>
    <scope>NUCLEOTIDE SEQUENCE</scope>
    <source>
        <strain evidence="2">Expedition CK06-06</strain>
    </source>
</reference>
<protein>
    <recommendedName>
        <fullName evidence="1">Guanylate cyclase domain-containing protein</fullName>
    </recommendedName>
</protein>
<name>X0XTU1_9ZZZZ</name>
<dbReference type="PANTHER" id="PTHR43081:SF1">
    <property type="entry name" value="ADENYLATE CYCLASE, TERMINAL-DIFFERENTIATION SPECIFIC"/>
    <property type="match status" value="1"/>
</dbReference>
<dbReference type="CDD" id="cd07302">
    <property type="entry name" value="CHD"/>
    <property type="match status" value="1"/>
</dbReference>
<dbReference type="Pfam" id="PF00211">
    <property type="entry name" value="Guanylate_cyc"/>
    <property type="match status" value="1"/>
</dbReference>
<evidence type="ECO:0000259" key="1">
    <source>
        <dbReference type="PROSITE" id="PS50125"/>
    </source>
</evidence>
<dbReference type="InterPro" id="IPR001054">
    <property type="entry name" value="A/G_cyclase"/>
</dbReference>
<feature type="domain" description="Guanylate cyclase" evidence="1">
    <location>
        <begin position="5"/>
        <end position="136"/>
    </location>
</feature>
<dbReference type="PANTHER" id="PTHR43081">
    <property type="entry name" value="ADENYLATE CYCLASE, TERMINAL-DIFFERENTIATION SPECIFIC-RELATED"/>
    <property type="match status" value="1"/>
</dbReference>
<dbReference type="GO" id="GO:0006171">
    <property type="term" value="P:cAMP biosynthetic process"/>
    <property type="evidence" value="ECO:0007669"/>
    <property type="project" value="TreeGrafter"/>
</dbReference>
<feature type="non-terminal residue" evidence="2">
    <location>
        <position position="160"/>
    </location>
</feature>
<organism evidence="2">
    <name type="scientific">marine sediment metagenome</name>
    <dbReference type="NCBI Taxonomy" id="412755"/>
    <lineage>
        <taxon>unclassified sequences</taxon>
        <taxon>metagenomes</taxon>
        <taxon>ecological metagenomes</taxon>
    </lineage>
</organism>
<gene>
    <name evidence="2" type="ORF">S01H1_83618</name>
</gene>
<comment type="caution">
    <text evidence="2">The sequence shown here is derived from an EMBL/GenBank/DDBJ whole genome shotgun (WGS) entry which is preliminary data.</text>
</comment>
<dbReference type="InterPro" id="IPR029787">
    <property type="entry name" value="Nucleotide_cyclase"/>
</dbReference>
<dbReference type="EMBL" id="BARS01056885">
    <property type="protein sequence ID" value="GAG46685.1"/>
    <property type="molecule type" value="Genomic_DNA"/>
</dbReference>
<dbReference type="SMART" id="SM00044">
    <property type="entry name" value="CYCc"/>
    <property type="match status" value="1"/>
</dbReference>
<accession>X0XTU1</accession>
<dbReference type="Gene3D" id="3.30.70.1230">
    <property type="entry name" value="Nucleotide cyclase"/>
    <property type="match status" value="1"/>
</dbReference>
<dbReference type="InterPro" id="IPR050697">
    <property type="entry name" value="Adenylyl/Guanylyl_Cyclase_3/4"/>
</dbReference>
<dbReference type="PROSITE" id="PS50125">
    <property type="entry name" value="GUANYLATE_CYCLASE_2"/>
    <property type="match status" value="1"/>
</dbReference>
<dbReference type="SUPFAM" id="SSF55073">
    <property type="entry name" value="Nucleotide cyclase"/>
    <property type="match status" value="1"/>
</dbReference>
<proteinExistence type="predicted"/>
<feature type="non-terminal residue" evidence="2">
    <location>
        <position position="1"/>
    </location>
</feature>
<evidence type="ECO:0000313" key="2">
    <source>
        <dbReference type="EMBL" id="GAG46685.1"/>
    </source>
</evidence>
<dbReference type="AlphaFoldDB" id="X0XTU1"/>